<evidence type="ECO:0000313" key="4">
    <source>
        <dbReference type="Proteomes" id="UP000003374"/>
    </source>
</evidence>
<comment type="caution">
    <text evidence="3">The sequence shown here is derived from an EMBL/GenBank/DDBJ whole genome shotgun (WGS) entry which is preliminary data.</text>
</comment>
<protein>
    <submittedName>
        <fullName evidence="3">RNA-directed DNA polymerase</fullName>
    </submittedName>
</protein>
<dbReference type="HOGENOM" id="CLU_013584_15_0_6"/>
<dbReference type="EMBL" id="AAOF01000010">
    <property type="protein sequence ID" value="EAR21255.1"/>
    <property type="molecule type" value="Genomic_DNA"/>
</dbReference>
<dbReference type="PANTHER" id="PTHR34047">
    <property type="entry name" value="NUCLEAR INTRON MATURASE 1, MITOCHONDRIAL-RELATED"/>
    <property type="match status" value="1"/>
</dbReference>
<keyword evidence="3" id="KW-0695">RNA-directed DNA polymerase</keyword>
<dbReference type="PANTHER" id="PTHR34047:SF8">
    <property type="entry name" value="PROTEIN YKFC"/>
    <property type="match status" value="1"/>
</dbReference>
<keyword evidence="3" id="KW-0808">Transferase</keyword>
<dbReference type="AlphaFoldDB" id="A4BSI5"/>
<dbReference type="InterPro" id="IPR013597">
    <property type="entry name" value="Mat_intron_G2"/>
</dbReference>
<keyword evidence="3" id="KW-0548">Nucleotidyltransferase</keyword>
<accession>A4BSI5</accession>
<reference evidence="3 4" key="1">
    <citation type="submission" date="2006-02" db="EMBL/GenBank/DDBJ databases">
        <authorList>
            <person name="Waterbury J."/>
            <person name="Ferriera S."/>
            <person name="Johnson J."/>
            <person name="Kravitz S."/>
            <person name="Halpern A."/>
            <person name="Remington K."/>
            <person name="Beeson K."/>
            <person name="Tran B."/>
            <person name="Rogers Y.-H."/>
            <person name="Friedman R."/>
            <person name="Venter J.C."/>
        </authorList>
    </citation>
    <scope>NUCLEOTIDE SEQUENCE [LARGE SCALE GENOMIC DNA]</scope>
    <source>
        <strain evidence="3 4">Nb-231</strain>
    </source>
</reference>
<sequence>MGFDFLGFNFRKYHGKLLIKPSKTSIAAVKGKIRAIIKAGGSLPQDALIRRLNPIIRGWGSYYRHVVSKQVFSDIDHAIWRMTWNWAKRRHPQKGQRWIKDRYFAHRDGRDWVFTDGSDTLFQMASIPIRRHVKIRGQANPYDPDWAAYFRRRYVRQGKPTPYLAHWLST</sequence>
<proteinExistence type="inferred from homology"/>
<evidence type="ECO:0000256" key="1">
    <source>
        <dbReference type="ARBA" id="ARBA00034120"/>
    </source>
</evidence>
<dbReference type="InterPro" id="IPR051083">
    <property type="entry name" value="GrpII_Intron_Splice-Mob/Def"/>
</dbReference>
<keyword evidence="4" id="KW-1185">Reference proteome</keyword>
<evidence type="ECO:0000313" key="3">
    <source>
        <dbReference type="EMBL" id="EAR21255.1"/>
    </source>
</evidence>
<evidence type="ECO:0000259" key="2">
    <source>
        <dbReference type="Pfam" id="PF08388"/>
    </source>
</evidence>
<dbReference type="eggNOG" id="COG3344">
    <property type="taxonomic scope" value="Bacteria"/>
</dbReference>
<dbReference type="Pfam" id="PF08388">
    <property type="entry name" value="GIIM"/>
    <property type="match status" value="1"/>
</dbReference>
<feature type="domain" description="Group II intron maturase-specific" evidence="2">
    <location>
        <begin position="27"/>
        <end position="104"/>
    </location>
</feature>
<gene>
    <name evidence="3" type="ORF">NB231_08360</name>
</gene>
<name>A4BSI5_9GAMM</name>
<dbReference type="Proteomes" id="UP000003374">
    <property type="component" value="Unassembled WGS sequence"/>
</dbReference>
<dbReference type="GO" id="GO:0003964">
    <property type="term" value="F:RNA-directed DNA polymerase activity"/>
    <property type="evidence" value="ECO:0007669"/>
    <property type="project" value="UniProtKB-KW"/>
</dbReference>
<organism evidence="3 4">
    <name type="scientific">Nitrococcus mobilis Nb-231</name>
    <dbReference type="NCBI Taxonomy" id="314278"/>
    <lineage>
        <taxon>Bacteria</taxon>
        <taxon>Pseudomonadati</taxon>
        <taxon>Pseudomonadota</taxon>
        <taxon>Gammaproteobacteria</taxon>
        <taxon>Chromatiales</taxon>
        <taxon>Ectothiorhodospiraceae</taxon>
        <taxon>Nitrococcus</taxon>
    </lineage>
</organism>
<comment type="similarity">
    <text evidence="1">Belongs to the bacterial reverse transcriptase family.</text>
</comment>
<dbReference type="STRING" id="314278.NB231_08360"/>